<proteinExistence type="predicted"/>
<dbReference type="Proteomes" id="UP000032142">
    <property type="component" value="Unassembled WGS sequence"/>
</dbReference>
<dbReference type="EMBL" id="KN448697">
    <property type="protein sequence ID" value="KHG29240.1"/>
    <property type="molecule type" value="Genomic_DNA"/>
</dbReference>
<name>A0A0B0PW74_GOSAR</name>
<protein>
    <submittedName>
        <fullName evidence="1">Uncharacterized protein</fullName>
    </submittedName>
</protein>
<accession>A0A0B0PW74</accession>
<evidence type="ECO:0000313" key="2">
    <source>
        <dbReference type="Proteomes" id="UP000032142"/>
    </source>
</evidence>
<sequence>MSLAYVLILTHSISYDHTFFNRPLLGLSSPHPL</sequence>
<dbReference type="AlphaFoldDB" id="A0A0B0PW74"/>
<reference evidence="2" key="1">
    <citation type="submission" date="2014-09" db="EMBL/GenBank/DDBJ databases">
        <authorList>
            <person name="Mudge J."/>
            <person name="Ramaraj T."/>
            <person name="Lindquist I.E."/>
            <person name="Bharti A.K."/>
            <person name="Sundararajan A."/>
            <person name="Cameron C.T."/>
            <person name="Woodward J.E."/>
            <person name="May G.D."/>
            <person name="Brubaker C."/>
            <person name="Broadhvest J."/>
            <person name="Wilkins T.A."/>
        </authorList>
    </citation>
    <scope>NUCLEOTIDE SEQUENCE</scope>
    <source>
        <strain evidence="2">cv. AKA8401</strain>
    </source>
</reference>
<evidence type="ECO:0000313" key="1">
    <source>
        <dbReference type="EMBL" id="KHG29240.1"/>
    </source>
</evidence>
<organism evidence="1 2">
    <name type="scientific">Gossypium arboreum</name>
    <name type="common">Tree cotton</name>
    <name type="synonym">Gossypium nanking</name>
    <dbReference type="NCBI Taxonomy" id="29729"/>
    <lineage>
        <taxon>Eukaryota</taxon>
        <taxon>Viridiplantae</taxon>
        <taxon>Streptophyta</taxon>
        <taxon>Embryophyta</taxon>
        <taxon>Tracheophyta</taxon>
        <taxon>Spermatophyta</taxon>
        <taxon>Magnoliopsida</taxon>
        <taxon>eudicotyledons</taxon>
        <taxon>Gunneridae</taxon>
        <taxon>Pentapetalae</taxon>
        <taxon>rosids</taxon>
        <taxon>malvids</taxon>
        <taxon>Malvales</taxon>
        <taxon>Malvaceae</taxon>
        <taxon>Malvoideae</taxon>
        <taxon>Gossypium</taxon>
    </lineage>
</organism>
<keyword evidence="2" id="KW-1185">Reference proteome</keyword>
<gene>
    <name evidence="1" type="ORF">F383_35511</name>
</gene>